<keyword evidence="1" id="KW-0812">Transmembrane</keyword>
<proteinExistence type="predicted"/>
<accession>A0A8S5M262</accession>
<evidence type="ECO:0000256" key="1">
    <source>
        <dbReference type="SAM" id="Phobius"/>
    </source>
</evidence>
<feature type="transmembrane region" description="Helical" evidence="1">
    <location>
        <begin position="21"/>
        <end position="43"/>
    </location>
</feature>
<dbReference type="EMBL" id="BK014798">
    <property type="protein sequence ID" value="DAD76322.1"/>
    <property type="molecule type" value="Genomic_DNA"/>
</dbReference>
<keyword evidence="1" id="KW-1133">Transmembrane helix</keyword>
<reference evidence="2" key="1">
    <citation type="journal article" date="2021" name="Proc. Natl. Acad. Sci. U.S.A.">
        <title>A Catalog of Tens of Thousands of Viruses from Human Metagenomes Reveals Hidden Associations with Chronic Diseases.</title>
        <authorList>
            <person name="Tisza M.J."/>
            <person name="Buck C.B."/>
        </authorList>
    </citation>
    <scope>NUCLEOTIDE SEQUENCE</scope>
    <source>
        <strain evidence="2">CttDR14</strain>
    </source>
</reference>
<sequence length="46" mass="5381">MYKIRYNCFYRRAKPFRLRNLNGGFYMLTKLLISPAPVASVLANGR</sequence>
<organism evidence="2">
    <name type="scientific">Siphoviridae sp. cttDR14</name>
    <dbReference type="NCBI Taxonomy" id="2826490"/>
    <lineage>
        <taxon>Viruses</taxon>
        <taxon>Duplodnaviria</taxon>
        <taxon>Heunggongvirae</taxon>
        <taxon>Uroviricota</taxon>
        <taxon>Caudoviricetes</taxon>
    </lineage>
</organism>
<evidence type="ECO:0000313" key="2">
    <source>
        <dbReference type="EMBL" id="DAD76322.1"/>
    </source>
</evidence>
<name>A0A8S5M262_9CAUD</name>
<protein>
    <submittedName>
        <fullName evidence="2">Uncharacterized protein</fullName>
    </submittedName>
</protein>
<keyword evidence="1" id="KW-0472">Membrane</keyword>